<organism evidence="2 3">
    <name type="scientific">Lentinula raphanica</name>
    <dbReference type="NCBI Taxonomy" id="153919"/>
    <lineage>
        <taxon>Eukaryota</taxon>
        <taxon>Fungi</taxon>
        <taxon>Dikarya</taxon>
        <taxon>Basidiomycota</taxon>
        <taxon>Agaricomycotina</taxon>
        <taxon>Agaricomycetes</taxon>
        <taxon>Agaricomycetidae</taxon>
        <taxon>Agaricales</taxon>
        <taxon>Marasmiineae</taxon>
        <taxon>Omphalotaceae</taxon>
        <taxon>Lentinula</taxon>
    </lineage>
</organism>
<keyword evidence="1" id="KW-0812">Transmembrane</keyword>
<evidence type="ECO:0000313" key="3">
    <source>
        <dbReference type="Proteomes" id="UP001163846"/>
    </source>
</evidence>
<accession>A0AA38P9L5</accession>
<feature type="transmembrane region" description="Helical" evidence="1">
    <location>
        <begin position="41"/>
        <end position="63"/>
    </location>
</feature>
<keyword evidence="1" id="KW-0472">Membrane</keyword>
<keyword evidence="1" id="KW-1133">Transmembrane helix</keyword>
<reference evidence="2" key="1">
    <citation type="submission" date="2022-08" db="EMBL/GenBank/DDBJ databases">
        <authorList>
            <consortium name="DOE Joint Genome Institute"/>
            <person name="Min B."/>
            <person name="Riley R."/>
            <person name="Sierra-Patev S."/>
            <person name="Naranjo-Ortiz M."/>
            <person name="Looney B."/>
            <person name="Konkel Z."/>
            <person name="Slot J.C."/>
            <person name="Sakamoto Y."/>
            <person name="Steenwyk J.L."/>
            <person name="Rokas A."/>
            <person name="Carro J."/>
            <person name="Camarero S."/>
            <person name="Ferreira P."/>
            <person name="Molpeceres G."/>
            <person name="Ruiz-Duenas F.J."/>
            <person name="Serrano A."/>
            <person name="Henrissat B."/>
            <person name="Drula E."/>
            <person name="Hughes K.W."/>
            <person name="Mata J.L."/>
            <person name="Ishikawa N.K."/>
            <person name="Vargas-Isla R."/>
            <person name="Ushijima S."/>
            <person name="Smith C.A."/>
            <person name="Ahrendt S."/>
            <person name="Andreopoulos W."/>
            <person name="He G."/>
            <person name="Labutti K."/>
            <person name="Lipzen A."/>
            <person name="Ng V."/>
            <person name="Sandor L."/>
            <person name="Barry K."/>
            <person name="Martinez A.T."/>
            <person name="Xiao Y."/>
            <person name="Gibbons J.G."/>
            <person name="Terashima K."/>
            <person name="Hibbett D.S."/>
            <person name="Grigoriev I.V."/>
        </authorList>
    </citation>
    <scope>NUCLEOTIDE SEQUENCE</scope>
    <source>
        <strain evidence="2">TFB9207</strain>
    </source>
</reference>
<sequence>MLTTVVCGPWWRSGGGTGRKLAFNLSSQDSGSQEFARQFPFFLRLLHLAEVIILILSIFKALVVRNLLASSRSFFIEILRIQVLRSSSWPSTVALTKGKYFQDNILFEIMLFLPTSTLPFAKLALLYVAVTAGMLTILASPLPQASDTEEAQGLACYLVVVQQNTYGHRVHVGITKQILIGVKYENTIGHASLTDSIAPGHLANFDVVGKPSFIDPDSLRDERVIWIPIGRALIEEDKVKPIAKEVMDKTKAKSFVGEGNDFLYSLDFIMNFEEMLPRKTKLDHGEIKKQLFEYCNSVVHDLCMNQLRQEKKDAVIERVAQIERAFLF</sequence>
<gene>
    <name evidence="2" type="ORF">F5878DRAFT_641618</name>
</gene>
<feature type="transmembrane region" description="Helical" evidence="1">
    <location>
        <begin position="120"/>
        <end position="139"/>
    </location>
</feature>
<keyword evidence="3" id="KW-1185">Reference proteome</keyword>
<evidence type="ECO:0000256" key="1">
    <source>
        <dbReference type="SAM" id="Phobius"/>
    </source>
</evidence>
<protein>
    <submittedName>
        <fullName evidence="2">Uncharacterized protein</fullName>
    </submittedName>
</protein>
<proteinExistence type="predicted"/>
<name>A0AA38P9L5_9AGAR</name>
<comment type="caution">
    <text evidence="2">The sequence shown here is derived from an EMBL/GenBank/DDBJ whole genome shotgun (WGS) entry which is preliminary data.</text>
</comment>
<dbReference type="EMBL" id="MU806159">
    <property type="protein sequence ID" value="KAJ3838864.1"/>
    <property type="molecule type" value="Genomic_DNA"/>
</dbReference>
<dbReference type="Proteomes" id="UP001163846">
    <property type="component" value="Unassembled WGS sequence"/>
</dbReference>
<dbReference type="AlphaFoldDB" id="A0AA38P9L5"/>
<evidence type="ECO:0000313" key="2">
    <source>
        <dbReference type="EMBL" id="KAJ3838864.1"/>
    </source>
</evidence>